<dbReference type="AlphaFoldDB" id="A0A327ZDC6"/>
<keyword evidence="3" id="KW-1185">Reference proteome</keyword>
<reference evidence="2 3" key="1">
    <citation type="submission" date="2018-06" db="EMBL/GenBank/DDBJ databases">
        <title>Genomic Encyclopedia of Type Strains, Phase III (KMG-III): the genomes of soil and plant-associated and newly described type strains.</title>
        <authorList>
            <person name="Whitman W."/>
        </authorList>
    </citation>
    <scope>NUCLEOTIDE SEQUENCE [LARGE SCALE GENOMIC DNA]</scope>
    <source>
        <strain evidence="2 3">CGMCC 4.7090</strain>
    </source>
</reference>
<evidence type="ECO:0000313" key="2">
    <source>
        <dbReference type="EMBL" id="RAK38321.1"/>
    </source>
</evidence>
<gene>
    <name evidence="2" type="ORF">B0I29_105269</name>
</gene>
<feature type="region of interest" description="Disordered" evidence="1">
    <location>
        <begin position="1"/>
        <end position="22"/>
    </location>
</feature>
<proteinExistence type="predicted"/>
<feature type="compositionally biased region" description="Polar residues" evidence="1">
    <location>
        <begin position="1"/>
        <end position="12"/>
    </location>
</feature>
<evidence type="ECO:0000313" key="3">
    <source>
        <dbReference type="Proteomes" id="UP000249341"/>
    </source>
</evidence>
<comment type="caution">
    <text evidence="2">The sequence shown here is derived from an EMBL/GenBank/DDBJ whole genome shotgun (WGS) entry which is preliminary data.</text>
</comment>
<dbReference type="Proteomes" id="UP000249341">
    <property type="component" value="Unassembled WGS sequence"/>
</dbReference>
<sequence length="239" mass="25023">MPNKASNKTSATRARRSKNTRRAAIGTAGLAILAIGTFIATDVATPDEGSTGRDLAALTPTQALTPSATITTVSGATSPTAGSTETSSTPGLNLPPISSALPPSLASHLATVRSEAAKHHVEVKRPRVQQFATPASDLATPVNTRDKNGSLRVVTARGDLTGQEELAWIAGGVTAHGNVDCSQTFQFMSNKPAAKRDNMLVCWRTSAERSVVTVMVDMDGNPSLKKSLATVHDHWKKMG</sequence>
<name>A0A327ZDC6_9ACTN</name>
<protein>
    <submittedName>
        <fullName evidence="2">Uncharacterized protein</fullName>
    </submittedName>
</protein>
<feature type="compositionally biased region" description="Polar residues" evidence="1">
    <location>
        <begin position="70"/>
        <end position="91"/>
    </location>
</feature>
<dbReference type="EMBL" id="QLMJ01000005">
    <property type="protein sequence ID" value="RAK38321.1"/>
    <property type="molecule type" value="Genomic_DNA"/>
</dbReference>
<accession>A0A327ZDC6</accession>
<evidence type="ECO:0000256" key="1">
    <source>
        <dbReference type="SAM" id="MobiDB-lite"/>
    </source>
</evidence>
<feature type="region of interest" description="Disordered" evidence="1">
    <location>
        <begin position="70"/>
        <end position="99"/>
    </location>
</feature>
<organism evidence="2 3">
    <name type="scientific">Actinoplanes lutulentus</name>
    <dbReference type="NCBI Taxonomy" id="1287878"/>
    <lineage>
        <taxon>Bacteria</taxon>
        <taxon>Bacillati</taxon>
        <taxon>Actinomycetota</taxon>
        <taxon>Actinomycetes</taxon>
        <taxon>Micromonosporales</taxon>
        <taxon>Micromonosporaceae</taxon>
        <taxon>Actinoplanes</taxon>
    </lineage>
</organism>